<evidence type="ECO:0000313" key="3">
    <source>
        <dbReference type="EMBL" id="CAI5448524.1"/>
    </source>
</evidence>
<organism evidence="3 4">
    <name type="scientific">Caenorhabditis angaria</name>
    <dbReference type="NCBI Taxonomy" id="860376"/>
    <lineage>
        <taxon>Eukaryota</taxon>
        <taxon>Metazoa</taxon>
        <taxon>Ecdysozoa</taxon>
        <taxon>Nematoda</taxon>
        <taxon>Chromadorea</taxon>
        <taxon>Rhabditida</taxon>
        <taxon>Rhabditina</taxon>
        <taxon>Rhabditomorpha</taxon>
        <taxon>Rhabditoidea</taxon>
        <taxon>Rhabditidae</taxon>
        <taxon>Peloderinae</taxon>
        <taxon>Caenorhabditis</taxon>
    </lineage>
</organism>
<keyword evidence="1" id="KW-0732">Signal</keyword>
<dbReference type="Gene3D" id="2.60.40.1210">
    <property type="entry name" value="Cellobiose dehydrogenase, cytochrome domain"/>
    <property type="match status" value="1"/>
</dbReference>
<dbReference type="InterPro" id="IPR005018">
    <property type="entry name" value="DOMON_domain"/>
</dbReference>
<dbReference type="EMBL" id="CANHGI010000004">
    <property type="protein sequence ID" value="CAI5448524.1"/>
    <property type="molecule type" value="Genomic_DNA"/>
</dbReference>
<sequence>MLAKLFILLISINSAFSATCSFSRSNIVASWKYTNNAIQISFTNRNIQNNQWTAIAFGQSMQNLSVIIFQVMNNQVTVRTGVTTGYGPPTLDSSLKASPQYVNLSGTTLNAVVNVPMSFNGMQLSSCQTWNFVESGPIQNGAIGHHTSSPFSVNNVCPTQCR</sequence>
<comment type="caution">
    <text evidence="3">The sequence shown here is derived from an EMBL/GenBank/DDBJ whole genome shotgun (WGS) entry which is preliminary data.</text>
</comment>
<feature type="chain" id="PRO_5040478654" description="DOMON domain-containing protein" evidence="1">
    <location>
        <begin position="18"/>
        <end position="162"/>
    </location>
</feature>
<gene>
    <name evidence="3" type="ORF">CAMP_LOCUS11161</name>
</gene>
<proteinExistence type="predicted"/>
<dbReference type="PANTHER" id="PTHR36516">
    <property type="entry name" value="PROTEIN CBG04168-RELATED"/>
    <property type="match status" value="1"/>
</dbReference>
<dbReference type="SUPFAM" id="SSF49344">
    <property type="entry name" value="CBD9-like"/>
    <property type="match status" value="1"/>
</dbReference>
<evidence type="ECO:0000259" key="2">
    <source>
        <dbReference type="PROSITE" id="PS50836"/>
    </source>
</evidence>
<dbReference type="Proteomes" id="UP001152747">
    <property type="component" value="Unassembled WGS sequence"/>
</dbReference>
<accession>A0A9P1N3H1</accession>
<dbReference type="Pfam" id="PF03351">
    <property type="entry name" value="DOMON"/>
    <property type="match status" value="1"/>
</dbReference>
<dbReference type="OrthoDB" id="5852222at2759"/>
<feature type="signal peptide" evidence="1">
    <location>
        <begin position="1"/>
        <end position="17"/>
    </location>
</feature>
<dbReference type="AlphaFoldDB" id="A0A9P1N3H1"/>
<protein>
    <recommendedName>
        <fullName evidence="2">DOMON domain-containing protein</fullName>
    </recommendedName>
</protein>
<reference evidence="3" key="1">
    <citation type="submission" date="2022-11" db="EMBL/GenBank/DDBJ databases">
        <authorList>
            <person name="Kikuchi T."/>
        </authorList>
    </citation>
    <scope>NUCLEOTIDE SEQUENCE</scope>
    <source>
        <strain evidence="3">PS1010</strain>
    </source>
</reference>
<keyword evidence="4" id="KW-1185">Reference proteome</keyword>
<dbReference type="PANTHER" id="PTHR36516:SF1">
    <property type="entry name" value="DOMON DOMAIN-CONTAINING PROTEIN"/>
    <property type="match status" value="1"/>
</dbReference>
<evidence type="ECO:0000313" key="4">
    <source>
        <dbReference type="Proteomes" id="UP001152747"/>
    </source>
</evidence>
<feature type="domain" description="DOMON" evidence="2">
    <location>
        <begin position="25"/>
        <end position="136"/>
    </location>
</feature>
<evidence type="ECO:0000256" key="1">
    <source>
        <dbReference type="SAM" id="SignalP"/>
    </source>
</evidence>
<name>A0A9P1N3H1_9PELO</name>
<dbReference type="PROSITE" id="PS50836">
    <property type="entry name" value="DOMON"/>
    <property type="match status" value="1"/>
</dbReference>